<dbReference type="Proteomes" id="UP000230750">
    <property type="component" value="Unassembled WGS sequence"/>
</dbReference>
<dbReference type="PANTHER" id="PTHR10773">
    <property type="entry name" value="DNA-DIRECTED RNA POLYMERASES I, II, AND III SUBUNIT RPABC2"/>
    <property type="match status" value="1"/>
</dbReference>
<protein>
    <submittedName>
        <fullName evidence="2">Uncharacterized protein</fullName>
    </submittedName>
</protein>
<dbReference type="OrthoDB" id="6777657at2759"/>
<sequence length="349" mass="38822">MQTDVLVKWDKDNSQNVVAWKDLDSYGATLPSIGARIRMRWKTEWWEGDILDFSKRDVSDSDDASSEDESEDECGDDDIPLASYVANQSVTQENSTAQEMSTKQSTSLSYDQENTMSINHHVSLLHPHTNLLQSVAAEKIPDKEDMENNLISAEGILDETLRFGSFLQTCENSNCNGEVFSACGKCLALLCYDHSMLDIDCKTHSQRNEDMIYTSIDTAPNEVTNNSSVFKLDETVHQNVLTEITVSSLANIQNFAKEPESFLVEGVEKENAAVQSPIKKHSKRRTAKKNRNLGKAYTSSSSGKFSHARRSLGVNARVTSVKNVGYFASSLTTRDGMESLTLTTILAIY</sequence>
<evidence type="ECO:0000313" key="3">
    <source>
        <dbReference type="Proteomes" id="UP000230750"/>
    </source>
</evidence>
<reference evidence="2 3" key="1">
    <citation type="journal article" date="2017" name="PLoS Biol.">
        <title>The sea cucumber genome provides insights into morphological evolution and visceral regeneration.</title>
        <authorList>
            <person name="Zhang X."/>
            <person name="Sun L."/>
            <person name="Yuan J."/>
            <person name="Sun Y."/>
            <person name="Gao Y."/>
            <person name="Zhang L."/>
            <person name="Li S."/>
            <person name="Dai H."/>
            <person name="Hamel J.F."/>
            <person name="Liu C."/>
            <person name="Yu Y."/>
            <person name="Liu S."/>
            <person name="Lin W."/>
            <person name="Guo K."/>
            <person name="Jin S."/>
            <person name="Xu P."/>
            <person name="Storey K.B."/>
            <person name="Huan P."/>
            <person name="Zhang T."/>
            <person name="Zhou Y."/>
            <person name="Zhang J."/>
            <person name="Lin C."/>
            <person name="Li X."/>
            <person name="Xing L."/>
            <person name="Huo D."/>
            <person name="Sun M."/>
            <person name="Wang L."/>
            <person name="Mercier A."/>
            <person name="Li F."/>
            <person name="Yang H."/>
            <person name="Xiang J."/>
        </authorList>
    </citation>
    <scope>NUCLEOTIDE SEQUENCE [LARGE SCALE GENOMIC DNA]</scope>
    <source>
        <strain evidence="2">Shaxun</strain>
        <tissue evidence="2">Muscle</tissue>
    </source>
</reference>
<dbReference type="EMBL" id="MRZV01000115">
    <property type="protein sequence ID" value="PIK58359.1"/>
    <property type="molecule type" value="Genomic_DNA"/>
</dbReference>
<evidence type="ECO:0000256" key="1">
    <source>
        <dbReference type="SAM" id="MobiDB-lite"/>
    </source>
</evidence>
<feature type="region of interest" description="Disordered" evidence="1">
    <location>
        <begin position="56"/>
        <end position="79"/>
    </location>
</feature>
<evidence type="ECO:0000313" key="2">
    <source>
        <dbReference type="EMBL" id="PIK58359.1"/>
    </source>
</evidence>
<accession>A0A2G8LDL5</accession>
<gene>
    <name evidence="2" type="ORF">BSL78_04747</name>
</gene>
<feature type="compositionally biased region" description="Acidic residues" evidence="1">
    <location>
        <begin position="60"/>
        <end position="79"/>
    </location>
</feature>
<dbReference type="PANTHER" id="PTHR10773:SF19">
    <property type="match status" value="1"/>
</dbReference>
<comment type="caution">
    <text evidence="2">The sequence shown here is derived from an EMBL/GenBank/DDBJ whole genome shotgun (WGS) entry which is preliminary data.</text>
</comment>
<name>A0A2G8LDL5_STIJA</name>
<dbReference type="AlphaFoldDB" id="A0A2G8LDL5"/>
<keyword evidence="3" id="KW-1185">Reference proteome</keyword>
<proteinExistence type="predicted"/>
<feature type="region of interest" description="Disordered" evidence="1">
    <location>
        <begin position="284"/>
        <end position="305"/>
    </location>
</feature>
<organism evidence="2 3">
    <name type="scientific">Stichopus japonicus</name>
    <name type="common">Sea cucumber</name>
    <dbReference type="NCBI Taxonomy" id="307972"/>
    <lineage>
        <taxon>Eukaryota</taxon>
        <taxon>Metazoa</taxon>
        <taxon>Echinodermata</taxon>
        <taxon>Eleutherozoa</taxon>
        <taxon>Echinozoa</taxon>
        <taxon>Holothuroidea</taxon>
        <taxon>Aspidochirotacea</taxon>
        <taxon>Aspidochirotida</taxon>
        <taxon>Stichopodidae</taxon>
        <taxon>Apostichopus</taxon>
    </lineage>
</organism>